<dbReference type="EMBL" id="VULT01000004">
    <property type="protein sequence ID" value="MSS16876.1"/>
    <property type="molecule type" value="Genomic_DNA"/>
</dbReference>
<dbReference type="Proteomes" id="UP000483362">
    <property type="component" value="Unassembled WGS sequence"/>
</dbReference>
<keyword evidence="1" id="KW-1133">Transmembrane helix</keyword>
<keyword evidence="1" id="KW-0812">Transmembrane</keyword>
<gene>
    <name evidence="3" type="ORF">FYJ29_03720</name>
</gene>
<evidence type="ECO:0000259" key="2">
    <source>
        <dbReference type="Pfam" id="PF13084"/>
    </source>
</evidence>
<name>A0A6L5XCS8_9BACT</name>
<dbReference type="Pfam" id="PF13084">
    <property type="entry name" value="DUF3943"/>
    <property type="match status" value="1"/>
</dbReference>
<protein>
    <submittedName>
        <fullName evidence="3">DUF3943 domain-containing protein</fullName>
    </submittedName>
</protein>
<feature type="domain" description="DUF3943" evidence="2">
    <location>
        <begin position="148"/>
        <end position="257"/>
    </location>
</feature>
<proteinExistence type="predicted"/>
<evidence type="ECO:0000256" key="1">
    <source>
        <dbReference type="SAM" id="Phobius"/>
    </source>
</evidence>
<sequence>MTTPCYSRPLRAILLPEIFMRTILIYIVIFMSLTARAATISASNEADSTTAAIDTAALASLEATCSSASVQSPLAAAKPLTLYDMPYSPTRHMENWGRLAYNTATFVGAGVVTLLVLECLPEGATAWDKSEIKHTPFWHRYGNHVKEGPVWDKDNAVFNYVLHPYGGAVYYMSARSNGFNILGSMLYTTFVSNVLWEYGIEAFMEIPSIQDMIITPIAGTVIGEGFYRLKRKIVQDDYRLFGSRAMGVAVAWIVDPINEFVNLFAGNPCKRGKHAASITCSPSIDLLGRRPQVGFTAVITL</sequence>
<reference evidence="3 4" key="1">
    <citation type="submission" date="2019-08" db="EMBL/GenBank/DDBJ databases">
        <title>In-depth cultivation of the pig gut microbiome towards novel bacterial diversity and tailored functional studies.</title>
        <authorList>
            <person name="Wylensek D."/>
            <person name="Hitch T.C.A."/>
            <person name="Clavel T."/>
        </authorList>
    </citation>
    <scope>NUCLEOTIDE SEQUENCE [LARGE SCALE GENOMIC DNA]</scope>
    <source>
        <strain evidence="3 4">Oil-RF-744-WCA-WT-10</strain>
    </source>
</reference>
<evidence type="ECO:0000313" key="3">
    <source>
        <dbReference type="EMBL" id="MSS16876.1"/>
    </source>
</evidence>
<organism evidence="3 4">
    <name type="scientific">Sodaliphilus pleomorphus</name>
    <dbReference type="NCBI Taxonomy" id="2606626"/>
    <lineage>
        <taxon>Bacteria</taxon>
        <taxon>Pseudomonadati</taxon>
        <taxon>Bacteroidota</taxon>
        <taxon>Bacteroidia</taxon>
        <taxon>Bacteroidales</taxon>
        <taxon>Muribaculaceae</taxon>
        <taxon>Sodaliphilus</taxon>
    </lineage>
</organism>
<feature type="transmembrane region" description="Helical" evidence="1">
    <location>
        <begin position="12"/>
        <end position="33"/>
    </location>
</feature>
<keyword evidence="1" id="KW-0472">Membrane</keyword>
<dbReference type="AlphaFoldDB" id="A0A6L5XCS8"/>
<comment type="caution">
    <text evidence="3">The sequence shown here is derived from an EMBL/GenBank/DDBJ whole genome shotgun (WGS) entry which is preliminary data.</text>
</comment>
<keyword evidence="4" id="KW-1185">Reference proteome</keyword>
<accession>A0A6L5XCS8</accession>
<evidence type="ECO:0000313" key="4">
    <source>
        <dbReference type="Proteomes" id="UP000483362"/>
    </source>
</evidence>
<dbReference type="InterPro" id="IPR025079">
    <property type="entry name" value="DUF3943"/>
</dbReference>